<reference evidence="2" key="2">
    <citation type="submission" date="2020-08" db="EMBL/GenBank/DDBJ databases">
        <authorList>
            <person name="Lai Q."/>
        </authorList>
    </citation>
    <scope>NUCLEOTIDE SEQUENCE</scope>
    <source>
        <strain evidence="2">S27-2</strain>
    </source>
</reference>
<dbReference type="Pfam" id="PF21130">
    <property type="entry name" value="YgfZ_barrel"/>
    <property type="match status" value="1"/>
</dbReference>
<dbReference type="InterPro" id="IPR048451">
    <property type="entry name" value="YgfZ_barrel"/>
</dbReference>
<proteinExistence type="predicted"/>
<feature type="domain" description="tRNA-modifying protein YgfZ-like beta-barrel" evidence="1">
    <location>
        <begin position="224"/>
        <end position="287"/>
    </location>
</feature>
<dbReference type="RefSeq" id="WP_186507402.1">
    <property type="nucleotide sequence ID" value="NZ_JACNEP010000011.1"/>
</dbReference>
<dbReference type="InterPro" id="IPR017703">
    <property type="entry name" value="YgfZ/GCV_T_CS"/>
</dbReference>
<dbReference type="AlphaFoldDB" id="A0A8J6IUE7"/>
<keyword evidence="3" id="KW-1185">Reference proteome</keyword>
<gene>
    <name evidence="2" type="primary">ygfZ</name>
    <name evidence="2" type="ORF">H8B19_13400</name>
</gene>
<sequence>MTDFIQKLDHLGVISLAGQEKESYLQGQITADVKQLHNNNALTGCHCDAKGKTWSIFYAINWQDKIHLITHLSGLTGSFEAFRKFAVFSKVDIENNSAEYGLIGGSGDIFASHIEQFFGEIPSQHLATVANHEAVVICIEGNEKRWLVMINKDAEKRFINQSPDEHSHWQVLDIQNGIAHIEAANCNEFVPQMLNMQALGAISFTKGCYMGQEVVARTKYLGKNKRAAFILHSQQNIELEAGETLELSIEENWRRGGTVLSCATLENQTWLLAVLANDTQTGAVLRSKAHPEYQFTVLPLPYSLEL</sequence>
<dbReference type="Gene3D" id="3.30.70.1400">
    <property type="entry name" value="Aminomethyltransferase beta-barrel domains"/>
    <property type="match status" value="1"/>
</dbReference>
<evidence type="ECO:0000313" key="3">
    <source>
        <dbReference type="Proteomes" id="UP000601768"/>
    </source>
</evidence>
<comment type="caution">
    <text evidence="2">The sequence shown here is derived from an EMBL/GenBank/DDBJ whole genome shotgun (WGS) entry which is preliminary data.</text>
</comment>
<dbReference type="NCBIfam" id="TIGR03317">
    <property type="entry name" value="ygfZ_signature"/>
    <property type="match status" value="1"/>
</dbReference>
<dbReference type="PANTHER" id="PTHR22602:SF0">
    <property type="entry name" value="TRANSFERASE CAF17, MITOCHONDRIAL-RELATED"/>
    <property type="match status" value="1"/>
</dbReference>
<dbReference type="PANTHER" id="PTHR22602">
    <property type="entry name" value="TRANSFERASE CAF17, MITOCHONDRIAL-RELATED"/>
    <property type="match status" value="1"/>
</dbReference>
<dbReference type="NCBIfam" id="NF007110">
    <property type="entry name" value="PRK09559.1"/>
    <property type="match status" value="1"/>
</dbReference>
<dbReference type="InterPro" id="IPR045179">
    <property type="entry name" value="YgfZ/GcvT"/>
</dbReference>
<dbReference type="Gene3D" id="3.30.70.1630">
    <property type="match status" value="1"/>
</dbReference>
<dbReference type="GO" id="GO:0016226">
    <property type="term" value="P:iron-sulfur cluster assembly"/>
    <property type="evidence" value="ECO:0007669"/>
    <property type="project" value="TreeGrafter"/>
</dbReference>
<reference evidence="2" key="1">
    <citation type="journal article" date="2018" name="Int. J. Syst. Evol. Microbiol.">
        <title>Neptunicella marina gen. nov., sp. nov., isolated from surface seawater.</title>
        <authorList>
            <person name="Liu X."/>
            <person name="Lai Q."/>
            <person name="Du Y."/>
            <person name="Zhang X."/>
            <person name="Liu Z."/>
            <person name="Sun F."/>
            <person name="Shao Z."/>
        </authorList>
    </citation>
    <scope>NUCLEOTIDE SEQUENCE</scope>
    <source>
        <strain evidence="2">S27-2</strain>
    </source>
</reference>
<organism evidence="2 3">
    <name type="scientific">Neptunicella marina</name>
    <dbReference type="NCBI Taxonomy" id="2125989"/>
    <lineage>
        <taxon>Bacteria</taxon>
        <taxon>Pseudomonadati</taxon>
        <taxon>Pseudomonadota</taxon>
        <taxon>Gammaproteobacteria</taxon>
        <taxon>Alteromonadales</taxon>
        <taxon>Alteromonadaceae</taxon>
        <taxon>Neptunicella</taxon>
    </lineage>
</organism>
<name>A0A8J6IUE7_9ALTE</name>
<dbReference type="InterPro" id="IPR029043">
    <property type="entry name" value="GcvT/YgfZ_C"/>
</dbReference>
<protein>
    <submittedName>
        <fullName evidence="2">tRNA-modifying protein YgfZ</fullName>
    </submittedName>
</protein>
<evidence type="ECO:0000259" key="1">
    <source>
        <dbReference type="Pfam" id="PF21130"/>
    </source>
</evidence>
<accession>A0A8J6IUE7</accession>
<evidence type="ECO:0000313" key="2">
    <source>
        <dbReference type="EMBL" id="MBC3766876.1"/>
    </source>
</evidence>
<dbReference type="SUPFAM" id="SSF101790">
    <property type="entry name" value="Aminomethyltransferase beta-barrel domain"/>
    <property type="match status" value="1"/>
</dbReference>
<dbReference type="Gene3D" id="2.40.30.160">
    <property type="match status" value="1"/>
</dbReference>
<dbReference type="EMBL" id="JACNEP010000011">
    <property type="protein sequence ID" value="MBC3766876.1"/>
    <property type="molecule type" value="Genomic_DNA"/>
</dbReference>
<dbReference type="SUPFAM" id="SSF103025">
    <property type="entry name" value="Folate-binding domain"/>
    <property type="match status" value="1"/>
</dbReference>
<dbReference type="Proteomes" id="UP000601768">
    <property type="component" value="Unassembled WGS sequence"/>
</dbReference>